<reference evidence="1" key="1">
    <citation type="submission" date="2016-05" db="EMBL/GenBank/DDBJ databases">
        <authorList>
            <person name="Lavstsen T."/>
            <person name="Jespersen J.S."/>
        </authorList>
    </citation>
    <scope>NUCLEOTIDE SEQUENCE</scope>
    <source>
        <tissue evidence="1">Brain</tissue>
    </source>
</reference>
<feature type="non-terminal residue" evidence="1">
    <location>
        <position position="1"/>
    </location>
</feature>
<sequence>LINFVQFKVHFLRFIGGRNVGDTTRRTMLAVANSAVWSGYSLYGKIQKAKLCELKIYKLI</sequence>
<proteinExistence type="predicted"/>
<reference evidence="1" key="2">
    <citation type="submission" date="2016-06" db="EMBL/GenBank/DDBJ databases">
        <title>The genome of a short-lived fish provides insights into sex chromosome evolution and the genetic control of aging.</title>
        <authorList>
            <person name="Reichwald K."/>
            <person name="Felder M."/>
            <person name="Petzold A."/>
            <person name="Koch P."/>
            <person name="Groth M."/>
            <person name="Platzer M."/>
        </authorList>
    </citation>
    <scope>NUCLEOTIDE SEQUENCE</scope>
    <source>
        <tissue evidence="1">Brain</tissue>
    </source>
</reference>
<evidence type="ECO:0000313" key="1">
    <source>
        <dbReference type="EMBL" id="SBP17555.1"/>
    </source>
</evidence>
<accession>A0A1A7XI88</accession>
<protein>
    <submittedName>
        <fullName evidence="1">Uncharacterized protein</fullName>
    </submittedName>
</protein>
<feature type="non-terminal residue" evidence="1">
    <location>
        <position position="60"/>
    </location>
</feature>
<organism evidence="1">
    <name type="scientific">Iconisemion striatum</name>
    <dbReference type="NCBI Taxonomy" id="60296"/>
    <lineage>
        <taxon>Eukaryota</taxon>
        <taxon>Metazoa</taxon>
        <taxon>Chordata</taxon>
        <taxon>Craniata</taxon>
        <taxon>Vertebrata</taxon>
        <taxon>Euteleostomi</taxon>
        <taxon>Actinopterygii</taxon>
        <taxon>Neopterygii</taxon>
        <taxon>Teleostei</taxon>
        <taxon>Neoteleostei</taxon>
        <taxon>Acanthomorphata</taxon>
        <taxon>Ovalentaria</taxon>
        <taxon>Atherinomorphae</taxon>
        <taxon>Cyprinodontiformes</taxon>
        <taxon>Nothobranchiidae</taxon>
        <taxon>Iconisemion</taxon>
    </lineage>
</organism>
<dbReference type="AlphaFoldDB" id="A0A1A7XI88"/>
<name>A0A1A7XI88_9TELE</name>
<gene>
    <name evidence="1" type="primary">LOC100571976</name>
</gene>
<dbReference type="EMBL" id="HADW01016155">
    <property type="protein sequence ID" value="SBP17555.1"/>
    <property type="molecule type" value="Transcribed_RNA"/>
</dbReference>